<keyword evidence="8" id="KW-1185">Reference proteome</keyword>
<reference evidence="7 8" key="1">
    <citation type="submission" date="2016-03" db="EMBL/GenBank/DDBJ databases">
        <title>Genome sequence of Rhodococcus kyotonensis KB10.</title>
        <authorList>
            <person name="Jeong H."/>
            <person name="Hong C.E."/>
            <person name="Jo S.H."/>
            <person name="Park J.M."/>
        </authorList>
    </citation>
    <scope>NUCLEOTIDE SEQUENCE [LARGE SCALE GENOMIC DNA]</scope>
    <source>
        <strain evidence="7 8">KB10</strain>
    </source>
</reference>
<dbReference type="Pfam" id="PF00126">
    <property type="entry name" value="HTH_1"/>
    <property type="match status" value="1"/>
</dbReference>
<dbReference type="PANTHER" id="PTHR30346">
    <property type="entry name" value="TRANSCRIPTIONAL DUAL REGULATOR HCAR-RELATED"/>
    <property type="match status" value="1"/>
</dbReference>
<dbReference type="InterPro" id="IPR000847">
    <property type="entry name" value="LysR_HTH_N"/>
</dbReference>
<dbReference type="Proteomes" id="UP000077519">
    <property type="component" value="Unassembled WGS sequence"/>
</dbReference>
<comment type="similarity">
    <text evidence="1">Belongs to the LysR transcriptional regulatory family.</text>
</comment>
<evidence type="ECO:0000313" key="7">
    <source>
        <dbReference type="EMBL" id="OAK54652.1"/>
    </source>
</evidence>
<gene>
    <name evidence="7" type="ORF">A3K89_04740</name>
</gene>
<name>A0A177YGI7_9NOCA</name>
<organism evidence="7 8">
    <name type="scientific">Rhodococcoides kyotonense</name>
    <dbReference type="NCBI Taxonomy" id="398843"/>
    <lineage>
        <taxon>Bacteria</taxon>
        <taxon>Bacillati</taxon>
        <taxon>Actinomycetota</taxon>
        <taxon>Actinomycetes</taxon>
        <taxon>Mycobacteriales</taxon>
        <taxon>Nocardiaceae</taxon>
        <taxon>Rhodococcoides</taxon>
    </lineage>
</organism>
<proteinExistence type="inferred from homology"/>
<dbReference type="SUPFAM" id="SSF53850">
    <property type="entry name" value="Periplasmic binding protein-like II"/>
    <property type="match status" value="1"/>
</dbReference>
<evidence type="ECO:0000256" key="5">
    <source>
        <dbReference type="ARBA" id="ARBA00023163"/>
    </source>
</evidence>
<dbReference type="EMBL" id="LVHI01000012">
    <property type="protein sequence ID" value="OAK54652.1"/>
    <property type="molecule type" value="Genomic_DNA"/>
</dbReference>
<dbReference type="GO" id="GO:0003700">
    <property type="term" value="F:DNA-binding transcription factor activity"/>
    <property type="evidence" value="ECO:0007669"/>
    <property type="project" value="InterPro"/>
</dbReference>
<keyword evidence="3" id="KW-0238">DNA-binding</keyword>
<dbReference type="InterPro" id="IPR036388">
    <property type="entry name" value="WH-like_DNA-bd_sf"/>
</dbReference>
<keyword evidence="2" id="KW-0805">Transcription regulation</keyword>
<dbReference type="AlphaFoldDB" id="A0A177YGI7"/>
<feature type="domain" description="HTH lysR-type" evidence="6">
    <location>
        <begin position="1"/>
        <end position="59"/>
    </location>
</feature>
<dbReference type="Gene3D" id="3.40.190.290">
    <property type="match status" value="1"/>
</dbReference>
<accession>A0A177YGI7</accession>
<protein>
    <submittedName>
        <fullName evidence="7">LysR family transcriptional regulator</fullName>
    </submittedName>
</protein>
<evidence type="ECO:0000256" key="4">
    <source>
        <dbReference type="ARBA" id="ARBA00023159"/>
    </source>
</evidence>
<dbReference type="PANTHER" id="PTHR30346:SF29">
    <property type="entry name" value="LYSR SUBSTRATE-BINDING"/>
    <property type="match status" value="1"/>
</dbReference>
<dbReference type="Gene3D" id="1.10.10.10">
    <property type="entry name" value="Winged helix-like DNA-binding domain superfamily/Winged helix DNA-binding domain"/>
    <property type="match status" value="1"/>
</dbReference>
<keyword evidence="4" id="KW-0010">Activator</keyword>
<dbReference type="GO" id="GO:0032993">
    <property type="term" value="C:protein-DNA complex"/>
    <property type="evidence" value="ECO:0007669"/>
    <property type="project" value="TreeGrafter"/>
</dbReference>
<dbReference type="InterPro" id="IPR036390">
    <property type="entry name" value="WH_DNA-bd_sf"/>
</dbReference>
<dbReference type="RefSeq" id="WP_068425237.1">
    <property type="nucleotide sequence ID" value="NZ_LVHI01000012.1"/>
</dbReference>
<evidence type="ECO:0000256" key="3">
    <source>
        <dbReference type="ARBA" id="ARBA00023125"/>
    </source>
</evidence>
<dbReference type="PROSITE" id="PS50931">
    <property type="entry name" value="HTH_LYSR"/>
    <property type="match status" value="1"/>
</dbReference>
<evidence type="ECO:0000256" key="1">
    <source>
        <dbReference type="ARBA" id="ARBA00009437"/>
    </source>
</evidence>
<dbReference type="InterPro" id="IPR005119">
    <property type="entry name" value="LysR_subst-bd"/>
</dbReference>
<dbReference type="Pfam" id="PF03466">
    <property type="entry name" value="LysR_substrate"/>
    <property type="match status" value="1"/>
</dbReference>
<dbReference type="GO" id="GO:0003677">
    <property type="term" value="F:DNA binding"/>
    <property type="evidence" value="ECO:0007669"/>
    <property type="project" value="UniProtKB-KW"/>
</dbReference>
<evidence type="ECO:0000256" key="2">
    <source>
        <dbReference type="ARBA" id="ARBA00023015"/>
    </source>
</evidence>
<evidence type="ECO:0000259" key="6">
    <source>
        <dbReference type="PROSITE" id="PS50931"/>
    </source>
</evidence>
<keyword evidence="5" id="KW-0804">Transcription</keyword>
<evidence type="ECO:0000313" key="8">
    <source>
        <dbReference type="Proteomes" id="UP000077519"/>
    </source>
</evidence>
<sequence>MLYVPRLRVLLELQRRGTLAGVARALSYTPSAVSQQLSLLEKEVGVRLLEPVGRGVTLTDAAVGLAAHAEVVLRQLEEAESDLAAAHSTVQGTLRVASFQTVVFAIVPAVLDLLAVEHPSLSVEFDQHHMGQAYDGLLSHAYDLILGEEYPGLPEEVRPGVDRADLAADLLMLAVPDGTDWLSPGRRLVDLADAPWAMDPADTPTGIWGRSVCRAAGFEPRVTFVSPDPLMHAHLVRTGHAAAFIPALIAADQSDGLELSTLPGRPQRTIYTAVREGRGRHPAVRAFRAALATASASRTPVDSVGGILAPDPASPTR</sequence>
<comment type="caution">
    <text evidence="7">The sequence shown here is derived from an EMBL/GenBank/DDBJ whole genome shotgun (WGS) entry which is preliminary data.</text>
</comment>
<dbReference type="SUPFAM" id="SSF46785">
    <property type="entry name" value="Winged helix' DNA-binding domain"/>
    <property type="match status" value="1"/>
</dbReference>